<protein>
    <submittedName>
        <fullName evidence="4">VanZ family protein</fullName>
    </submittedName>
</protein>
<dbReference type="InterPro" id="IPR053150">
    <property type="entry name" value="Teicoplanin_resist-assoc"/>
</dbReference>
<proteinExistence type="predicted"/>
<feature type="domain" description="VanZ-like" evidence="2">
    <location>
        <begin position="49"/>
        <end position="187"/>
    </location>
</feature>
<reference evidence="4" key="1">
    <citation type="submission" date="2018-05" db="EMBL/GenBank/DDBJ databases">
        <authorList>
            <person name="Lanie J.A."/>
            <person name="Ng W.-L."/>
            <person name="Kazmierczak K.M."/>
            <person name="Andrzejewski T.M."/>
            <person name="Davidsen T.M."/>
            <person name="Wayne K.J."/>
            <person name="Tettelin H."/>
            <person name="Glass J.I."/>
            <person name="Rusch D."/>
            <person name="Podicherti R."/>
            <person name="Tsui H.-C.T."/>
            <person name="Winkler M.E."/>
        </authorList>
    </citation>
    <scope>NUCLEOTIDE SEQUENCE</scope>
    <source>
        <strain evidence="4">ZC4RG45</strain>
    </source>
</reference>
<feature type="transmembrane region" description="Helical" evidence="1">
    <location>
        <begin position="172"/>
        <end position="190"/>
    </location>
</feature>
<evidence type="ECO:0000313" key="5">
    <source>
        <dbReference type="Proteomes" id="UP000249324"/>
    </source>
</evidence>
<name>A0A2W4JAA5_9PSEU</name>
<organism evidence="4">
    <name type="scientific">Thermocrispum agreste</name>
    <dbReference type="NCBI Taxonomy" id="37925"/>
    <lineage>
        <taxon>Bacteria</taxon>
        <taxon>Bacillati</taxon>
        <taxon>Actinomycetota</taxon>
        <taxon>Actinomycetes</taxon>
        <taxon>Pseudonocardiales</taxon>
        <taxon>Pseudonocardiaceae</taxon>
        <taxon>Thermocrispum</taxon>
    </lineage>
</organism>
<feature type="transmembrane region" description="Helical" evidence="1">
    <location>
        <begin position="6"/>
        <end position="30"/>
    </location>
</feature>
<sequence>MTEAQLIALVYGCIGFVVVAAVMLPSYALVDYVRRGAVDLRRMIAVGAFLLYCCLAVAVVVFPLPGPTTPPLEQTVQLVPLQWIEDVGTEMRKYGLAPTLLNAVSTQTFQQAMLNVALFVPLGMFLRLVWRKGLRSTVKTGALVSFTVEITQLTANFGTAPMVYRVFDVDDLLTNTAGAFLGWLLAAAVLRRNRKDALADTRRMLVPAATAAR</sequence>
<evidence type="ECO:0000259" key="2">
    <source>
        <dbReference type="Pfam" id="PF04892"/>
    </source>
</evidence>
<dbReference type="EMBL" id="QGUI01000523">
    <property type="protein sequence ID" value="PZM94985.1"/>
    <property type="molecule type" value="Genomic_DNA"/>
</dbReference>
<dbReference type="Proteomes" id="UP000249324">
    <property type="component" value="Unassembled WGS sequence"/>
</dbReference>
<dbReference type="STRING" id="1111738.GCA_000427905_02735"/>
<keyword evidence="1" id="KW-0812">Transmembrane</keyword>
<dbReference type="Pfam" id="PF04892">
    <property type="entry name" value="VanZ"/>
    <property type="match status" value="1"/>
</dbReference>
<dbReference type="PANTHER" id="PTHR36834">
    <property type="entry name" value="MEMBRANE PROTEIN-RELATED"/>
    <property type="match status" value="1"/>
</dbReference>
<dbReference type="InterPro" id="IPR006976">
    <property type="entry name" value="VanZ-like"/>
</dbReference>
<dbReference type="PANTHER" id="PTHR36834:SF1">
    <property type="entry name" value="INTEGRAL MEMBRANE PROTEIN"/>
    <property type="match status" value="1"/>
</dbReference>
<keyword evidence="1" id="KW-1133">Transmembrane helix</keyword>
<evidence type="ECO:0000313" key="3">
    <source>
        <dbReference type="EMBL" id="MFO7193410.1"/>
    </source>
</evidence>
<reference evidence="3 5" key="3">
    <citation type="journal article" date="2021" name="BMC Genomics">
        <title>Genome-resolved metagenome and metatranscriptome analyses of thermophilic composting reveal key bacterial players and their metabolic interactions.</title>
        <authorList>
            <person name="Braga L.P.P."/>
            <person name="Pereira R.V."/>
            <person name="Martins L.F."/>
            <person name="Moura L.M.S."/>
            <person name="Sanchez F.B."/>
            <person name="Patane J.S.L."/>
            <person name="da Silva A.M."/>
            <person name="Setubal J.C."/>
        </authorList>
    </citation>
    <scope>NUCLEOTIDE SEQUENCE [LARGE SCALE GENOMIC DNA]</scope>
    <source>
        <strain evidence="3">ZC4RG45</strain>
    </source>
</reference>
<evidence type="ECO:0000256" key="1">
    <source>
        <dbReference type="SAM" id="Phobius"/>
    </source>
</evidence>
<dbReference type="EMBL" id="QGUI02000209">
    <property type="protein sequence ID" value="MFO7193410.1"/>
    <property type="molecule type" value="Genomic_DNA"/>
</dbReference>
<reference evidence="3" key="2">
    <citation type="submission" date="2018-05" db="EMBL/GenBank/DDBJ databases">
        <authorList>
            <person name="Moura L."/>
            <person name="Setubal J.C."/>
        </authorList>
    </citation>
    <scope>NUCLEOTIDE SEQUENCE</scope>
    <source>
        <strain evidence="3">ZC4RG45</strain>
    </source>
</reference>
<gene>
    <name evidence="3" type="ORF">DIU77_014305</name>
    <name evidence="4" type="ORF">DIU77_13130</name>
</gene>
<accession>A0A2W4JAA5</accession>
<keyword evidence="1" id="KW-0472">Membrane</keyword>
<evidence type="ECO:0000313" key="4">
    <source>
        <dbReference type="EMBL" id="PZM94985.1"/>
    </source>
</evidence>
<reference evidence="3" key="4">
    <citation type="submission" date="2023-08" db="EMBL/GenBank/DDBJ databases">
        <authorList>
            <person name="Guima S.E.S."/>
            <person name="Martins L.F."/>
            <person name="Silva A.M."/>
            <person name="Setubal J.C."/>
        </authorList>
    </citation>
    <scope>NUCLEOTIDE SEQUENCE</scope>
    <source>
        <strain evidence="3">ZC4RG45</strain>
    </source>
</reference>
<feature type="transmembrane region" description="Helical" evidence="1">
    <location>
        <begin position="112"/>
        <end position="130"/>
    </location>
</feature>
<feature type="transmembrane region" description="Helical" evidence="1">
    <location>
        <begin position="42"/>
        <end position="64"/>
    </location>
</feature>
<dbReference type="AlphaFoldDB" id="A0A2W4JAA5"/>
<comment type="caution">
    <text evidence="4">The sequence shown here is derived from an EMBL/GenBank/DDBJ whole genome shotgun (WGS) entry which is preliminary data.</text>
</comment>
<feature type="transmembrane region" description="Helical" evidence="1">
    <location>
        <begin position="142"/>
        <end position="160"/>
    </location>
</feature>